<dbReference type="InterPro" id="IPR013783">
    <property type="entry name" value="Ig-like_fold"/>
</dbReference>
<accession>A0A3P8BE84</accession>
<dbReference type="InterPro" id="IPR000535">
    <property type="entry name" value="MSP_dom"/>
</dbReference>
<dbReference type="EMBL" id="UZAH01025828">
    <property type="protein sequence ID" value="VDO71205.1"/>
    <property type="molecule type" value="Genomic_DNA"/>
</dbReference>
<sequence length="109" mass="12045">MPFKIEPAEVILPVASGQSTHQLQNNTVKKMMFKVKSSNNDEYRVKPVFEFIEPTGNASIEVIQLNGAPCNDRLVVQFAPAPSDATDAKEAFGKGEEPMVMFTINKAHH</sequence>
<dbReference type="PANTHER" id="PTHR22947">
    <property type="entry name" value="MAJOR SPERM PROTEIN"/>
    <property type="match status" value="1"/>
</dbReference>
<accession>A0A183FJH5</accession>
<evidence type="ECO:0000313" key="4">
    <source>
        <dbReference type="WBParaSite" id="HPBE_0000717001-mRNA-1"/>
    </source>
</evidence>
<dbReference type="Pfam" id="PF00635">
    <property type="entry name" value="Motile_Sperm"/>
    <property type="match status" value="1"/>
</dbReference>
<dbReference type="Proteomes" id="UP000050761">
    <property type="component" value="Unassembled WGS sequence"/>
</dbReference>
<gene>
    <name evidence="2" type="ORF">HPBE_LOCUS7171</name>
</gene>
<reference evidence="4" key="2">
    <citation type="submission" date="2019-09" db="UniProtKB">
        <authorList>
            <consortium name="WormBaseParasite"/>
        </authorList>
    </citation>
    <scope>IDENTIFICATION</scope>
</reference>
<dbReference type="SUPFAM" id="SSF49354">
    <property type="entry name" value="PapD-like"/>
    <property type="match status" value="1"/>
</dbReference>
<dbReference type="InterPro" id="IPR008962">
    <property type="entry name" value="PapD-like_sf"/>
</dbReference>
<evidence type="ECO:0000313" key="2">
    <source>
        <dbReference type="EMBL" id="VDO71205.1"/>
    </source>
</evidence>
<dbReference type="AlphaFoldDB" id="A0A183FJH5"/>
<protein>
    <submittedName>
        <fullName evidence="4">MSP domain-containing protein</fullName>
    </submittedName>
</protein>
<name>A0A183FJH5_HELPZ</name>
<dbReference type="PROSITE" id="PS50202">
    <property type="entry name" value="MSP"/>
    <property type="match status" value="1"/>
</dbReference>
<proteinExistence type="predicted"/>
<dbReference type="WBParaSite" id="HPBE_0000717001-mRNA-1">
    <property type="protein sequence ID" value="HPBE_0000717001-mRNA-1"/>
    <property type="gene ID" value="HPBE_0000717001"/>
</dbReference>
<organism evidence="3 4">
    <name type="scientific">Heligmosomoides polygyrus</name>
    <name type="common">Parasitic roundworm</name>
    <dbReference type="NCBI Taxonomy" id="6339"/>
    <lineage>
        <taxon>Eukaryota</taxon>
        <taxon>Metazoa</taxon>
        <taxon>Ecdysozoa</taxon>
        <taxon>Nematoda</taxon>
        <taxon>Chromadorea</taxon>
        <taxon>Rhabditida</taxon>
        <taxon>Rhabditina</taxon>
        <taxon>Rhabditomorpha</taxon>
        <taxon>Strongyloidea</taxon>
        <taxon>Heligmosomidae</taxon>
        <taxon>Heligmosomoides</taxon>
    </lineage>
</organism>
<evidence type="ECO:0000259" key="1">
    <source>
        <dbReference type="PROSITE" id="PS50202"/>
    </source>
</evidence>
<reference evidence="2 3" key="1">
    <citation type="submission" date="2018-11" db="EMBL/GenBank/DDBJ databases">
        <authorList>
            <consortium name="Pathogen Informatics"/>
        </authorList>
    </citation>
    <scope>NUCLEOTIDE SEQUENCE [LARGE SCALE GENOMIC DNA]</scope>
</reference>
<dbReference type="OrthoDB" id="264603at2759"/>
<dbReference type="InterPro" id="IPR051774">
    <property type="entry name" value="Sperm-specific_class_P"/>
</dbReference>
<dbReference type="PANTHER" id="PTHR22947:SF7">
    <property type="entry name" value="MSP DOMAIN-CONTAINING PROTEIN-RELATED"/>
    <property type="match status" value="1"/>
</dbReference>
<feature type="domain" description="MSP" evidence="1">
    <location>
        <begin position="1"/>
        <end position="109"/>
    </location>
</feature>
<dbReference type="Gene3D" id="2.60.40.10">
    <property type="entry name" value="Immunoglobulins"/>
    <property type="match status" value="1"/>
</dbReference>
<evidence type="ECO:0000313" key="3">
    <source>
        <dbReference type="Proteomes" id="UP000050761"/>
    </source>
</evidence>
<keyword evidence="3" id="KW-1185">Reference proteome</keyword>